<dbReference type="Proteomes" id="UP000001510">
    <property type="component" value="Chromosome"/>
</dbReference>
<reference evidence="2 3" key="1">
    <citation type="journal article" date="2007" name="DNA Res.">
        <title>Complete genomic structure of the bloom-forming toxic cyanobacterium Microcystis aeruginosa NIES-843.</title>
        <authorList>
            <person name="Kaneko T."/>
            <person name="Nakajima N."/>
            <person name="Okamoto S."/>
            <person name="Suzuki I."/>
            <person name="Tanabe Y."/>
            <person name="Tamaoki M."/>
            <person name="Nakamura Y."/>
            <person name="Kasai F."/>
            <person name="Watanabe A."/>
            <person name="Kawashima K."/>
            <person name="Kishida Y."/>
            <person name="Ono A."/>
            <person name="Shimizu Y."/>
            <person name="Takahashi C."/>
            <person name="Minami C."/>
            <person name="Fujishiro T."/>
            <person name="Kohara M."/>
            <person name="Katoh M."/>
            <person name="Nakazaki N."/>
            <person name="Nakayama S."/>
            <person name="Yamada M."/>
            <person name="Tabata S."/>
            <person name="Watanabe M.M."/>
        </authorList>
    </citation>
    <scope>NUCLEOTIDE SEQUENCE [LARGE SCALE GENOMIC DNA]</scope>
    <source>
        <strain evidence="3">NIES-843 / IAM M-247</strain>
    </source>
</reference>
<dbReference type="PaxDb" id="449447-MAE_22780"/>
<dbReference type="EnsemblBacteria" id="BAG02100">
    <property type="protein sequence ID" value="BAG02100"/>
    <property type="gene ID" value="MAE_22780"/>
</dbReference>
<dbReference type="KEGG" id="mar:MAE_22780"/>
<name>B0JG95_MICAN</name>
<dbReference type="EMBL" id="AP009552">
    <property type="protein sequence ID" value="BAG02100.1"/>
    <property type="molecule type" value="Genomic_DNA"/>
</dbReference>
<gene>
    <name evidence="2" type="ordered locus">MAE_22780</name>
</gene>
<keyword evidence="1" id="KW-0812">Transmembrane</keyword>
<organism evidence="2 3">
    <name type="scientific">Microcystis aeruginosa (strain NIES-843 / IAM M-2473)</name>
    <dbReference type="NCBI Taxonomy" id="449447"/>
    <lineage>
        <taxon>Bacteria</taxon>
        <taxon>Bacillati</taxon>
        <taxon>Cyanobacteriota</taxon>
        <taxon>Cyanophyceae</taxon>
        <taxon>Oscillatoriophycideae</taxon>
        <taxon>Chroococcales</taxon>
        <taxon>Microcystaceae</taxon>
        <taxon>Microcystis</taxon>
    </lineage>
</organism>
<keyword evidence="3" id="KW-1185">Reference proteome</keyword>
<evidence type="ECO:0000313" key="3">
    <source>
        <dbReference type="Proteomes" id="UP000001510"/>
    </source>
</evidence>
<dbReference type="STRING" id="449447.MAE_22780"/>
<protein>
    <submittedName>
        <fullName evidence="2">Uncharacterized protein</fullName>
    </submittedName>
</protein>
<evidence type="ECO:0000256" key="1">
    <source>
        <dbReference type="SAM" id="Phobius"/>
    </source>
</evidence>
<proteinExistence type="predicted"/>
<accession>B0JG95</accession>
<keyword evidence="1" id="KW-0472">Membrane</keyword>
<dbReference type="AlphaFoldDB" id="B0JG95"/>
<sequence>MRQKVCWWGQEPVVGRQEIGFRSQDSGARRQVLGVGVLGFWGFSSISPLPHLPNS</sequence>
<dbReference type="HOGENOM" id="CLU_3027221_0_0_3"/>
<feature type="transmembrane region" description="Helical" evidence="1">
    <location>
        <begin position="32"/>
        <end position="49"/>
    </location>
</feature>
<evidence type="ECO:0000313" key="2">
    <source>
        <dbReference type="EMBL" id="BAG02100.1"/>
    </source>
</evidence>
<keyword evidence="1" id="KW-1133">Transmembrane helix</keyword>